<dbReference type="InterPro" id="IPR007110">
    <property type="entry name" value="Ig-like_dom"/>
</dbReference>
<reference evidence="7 8" key="1">
    <citation type="submission" date="2019-07" db="EMBL/GenBank/DDBJ databases">
        <title>Draft genome assembly of a fouling barnacle, Amphibalanus amphitrite (Darwin, 1854): The first reference genome for Thecostraca.</title>
        <authorList>
            <person name="Kim W."/>
        </authorList>
    </citation>
    <scope>NUCLEOTIDE SEQUENCE [LARGE SCALE GENOMIC DNA]</scope>
    <source>
        <strain evidence="7">SNU_AA5</strain>
        <tissue evidence="7">Soma without cirri and trophi</tissue>
    </source>
</reference>
<dbReference type="SUPFAM" id="SSF49854">
    <property type="entry name" value="Spermadhesin, CUB domain"/>
    <property type="match status" value="2"/>
</dbReference>
<evidence type="ECO:0000259" key="5">
    <source>
        <dbReference type="PROSITE" id="PS01180"/>
    </source>
</evidence>
<dbReference type="InterPro" id="IPR009003">
    <property type="entry name" value="Peptidase_S1_PA"/>
</dbReference>
<dbReference type="EMBL" id="VIIS01000015">
    <property type="protein sequence ID" value="KAF0314518.1"/>
    <property type="molecule type" value="Genomic_DNA"/>
</dbReference>
<keyword evidence="2" id="KW-1015">Disulfide bond</keyword>
<evidence type="ECO:0000256" key="2">
    <source>
        <dbReference type="ARBA" id="ARBA00023157"/>
    </source>
</evidence>
<dbReference type="InterPro" id="IPR043504">
    <property type="entry name" value="Peptidase_S1_PA_chymotrypsin"/>
</dbReference>
<evidence type="ECO:0000256" key="4">
    <source>
        <dbReference type="SAM" id="MobiDB-lite"/>
    </source>
</evidence>
<dbReference type="Proteomes" id="UP000440578">
    <property type="component" value="Unassembled WGS sequence"/>
</dbReference>
<dbReference type="InterPro" id="IPR001254">
    <property type="entry name" value="Trypsin_dom"/>
</dbReference>
<dbReference type="Pfam" id="PF00089">
    <property type="entry name" value="Trypsin"/>
    <property type="match status" value="1"/>
</dbReference>
<dbReference type="CDD" id="cd00041">
    <property type="entry name" value="CUB"/>
    <property type="match status" value="1"/>
</dbReference>
<dbReference type="AlphaFoldDB" id="A0A6A4XGF6"/>
<evidence type="ECO:0000256" key="1">
    <source>
        <dbReference type="ARBA" id="ARBA00022737"/>
    </source>
</evidence>
<comment type="caution">
    <text evidence="7">The sequence shown here is derived from an EMBL/GenBank/DDBJ whole genome shotgun (WGS) entry which is preliminary data.</text>
</comment>
<feature type="compositionally biased region" description="Basic and acidic residues" evidence="4">
    <location>
        <begin position="12"/>
        <end position="35"/>
    </location>
</feature>
<name>A0A6A4XGF6_AMPAM</name>
<dbReference type="Pfam" id="PF00431">
    <property type="entry name" value="CUB"/>
    <property type="match status" value="2"/>
</dbReference>
<proteinExistence type="predicted"/>
<feature type="region of interest" description="Disordered" evidence="4">
    <location>
        <begin position="1"/>
        <end position="50"/>
    </location>
</feature>
<dbReference type="GO" id="GO:0004252">
    <property type="term" value="F:serine-type endopeptidase activity"/>
    <property type="evidence" value="ECO:0007669"/>
    <property type="project" value="InterPro"/>
</dbReference>
<dbReference type="Gene3D" id="2.40.10.10">
    <property type="entry name" value="Trypsin-like serine proteases"/>
    <property type="match status" value="1"/>
</dbReference>
<sequence length="328" mass="35925">MPGNRPLRTRSRLPEEKKPEPEGKKPPPEERKPAPKGDTGVPSPRSGALSCDSHVVAEGSTVVIESPNYPSNYPNYEDCVYTLTTDTGKDLELSCEAFDLESHSQCRYDWLRVNGIKYCGSSGPSTMAAPQLDIDFHSDYSVVRSGYRCTVTVVEPTVVPAGSQLSCATTSTAYYQLYADQAGDQLSVTCSQFDVESHSSCAYDWLSVDGNKFCGSNGPSGVAAIDQMAIHWHTDYSVVRSGFVCAVTVGEASASDHHGRAAAALRQLRLRQRSIQVLLREHLINQDDGEIRFNIAQIKNHPNYNSGTYANDFSLLKLATAIILPRRQ</sequence>
<gene>
    <name evidence="7" type="primary">tll1_0</name>
    <name evidence="7" type="ORF">FJT64_001521</name>
</gene>
<dbReference type="PROSITE" id="PS01180">
    <property type="entry name" value="CUB"/>
    <property type="match status" value="1"/>
</dbReference>
<dbReference type="SMART" id="SM00042">
    <property type="entry name" value="CUB"/>
    <property type="match status" value="1"/>
</dbReference>
<dbReference type="InterPro" id="IPR000859">
    <property type="entry name" value="CUB_dom"/>
</dbReference>
<dbReference type="SUPFAM" id="SSF50494">
    <property type="entry name" value="Trypsin-like serine proteases"/>
    <property type="match status" value="1"/>
</dbReference>
<protein>
    <submittedName>
        <fullName evidence="7">Tolloid-like protein 1</fullName>
    </submittedName>
</protein>
<evidence type="ECO:0000259" key="6">
    <source>
        <dbReference type="PROSITE" id="PS50835"/>
    </source>
</evidence>
<dbReference type="PANTHER" id="PTHR24251:SF30">
    <property type="entry name" value="MEMBRANE FRIZZLED-RELATED PROTEIN"/>
    <property type="match status" value="1"/>
</dbReference>
<dbReference type="PANTHER" id="PTHR24251">
    <property type="entry name" value="OVOCHYMASE-RELATED"/>
    <property type="match status" value="1"/>
</dbReference>
<feature type="domain" description="CUB" evidence="5">
    <location>
        <begin position="51"/>
        <end position="154"/>
    </location>
</feature>
<keyword evidence="8" id="KW-1185">Reference proteome</keyword>
<dbReference type="PROSITE" id="PS50835">
    <property type="entry name" value="IG_LIKE"/>
    <property type="match status" value="1"/>
</dbReference>
<keyword evidence="1" id="KW-0677">Repeat</keyword>
<dbReference type="GO" id="GO:0006508">
    <property type="term" value="P:proteolysis"/>
    <property type="evidence" value="ECO:0007669"/>
    <property type="project" value="InterPro"/>
</dbReference>
<dbReference type="InterPro" id="IPR035914">
    <property type="entry name" value="Sperma_CUB_dom_sf"/>
</dbReference>
<feature type="domain" description="Ig-like" evidence="6">
    <location>
        <begin position="74"/>
        <end position="159"/>
    </location>
</feature>
<dbReference type="Gene3D" id="2.60.120.290">
    <property type="entry name" value="Spermadhesin, CUB domain"/>
    <property type="match status" value="2"/>
</dbReference>
<evidence type="ECO:0000313" key="8">
    <source>
        <dbReference type="Proteomes" id="UP000440578"/>
    </source>
</evidence>
<accession>A0A6A4XGF6</accession>
<evidence type="ECO:0000256" key="3">
    <source>
        <dbReference type="PROSITE-ProRule" id="PRU00059"/>
    </source>
</evidence>
<comment type="caution">
    <text evidence="3">Lacks conserved residue(s) required for the propagation of feature annotation.</text>
</comment>
<organism evidence="7 8">
    <name type="scientific">Amphibalanus amphitrite</name>
    <name type="common">Striped barnacle</name>
    <name type="synonym">Balanus amphitrite</name>
    <dbReference type="NCBI Taxonomy" id="1232801"/>
    <lineage>
        <taxon>Eukaryota</taxon>
        <taxon>Metazoa</taxon>
        <taxon>Ecdysozoa</taxon>
        <taxon>Arthropoda</taxon>
        <taxon>Crustacea</taxon>
        <taxon>Multicrustacea</taxon>
        <taxon>Cirripedia</taxon>
        <taxon>Thoracica</taxon>
        <taxon>Thoracicalcarea</taxon>
        <taxon>Balanomorpha</taxon>
        <taxon>Balanoidea</taxon>
        <taxon>Balanidae</taxon>
        <taxon>Amphibalaninae</taxon>
        <taxon>Amphibalanus</taxon>
    </lineage>
</organism>
<evidence type="ECO:0000313" key="7">
    <source>
        <dbReference type="EMBL" id="KAF0314518.1"/>
    </source>
</evidence>
<dbReference type="OrthoDB" id="6356043at2759"/>